<organism evidence="1 2">
    <name type="scientific">Oedothorax gibbosus</name>
    <dbReference type="NCBI Taxonomy" id="931172"/>
    <lineage>
        <taxon>Eukaryota</taxon>
        <taxon>Metazoa</taxon>
        <taxon>Ecdysozoa</taxon>
        <taxon>Arthropoda</taxon>
        <taxon>Chelicerata</taxon>
        <taxon>Arachnida</taxon>
        <taxon>Araneae</taxon>
        <taxon>Araneomorphae</taxon>
        <taxon>Entelegynae</taxon>
        <taxon>Araneoidea</taxon>
        <taxon>Linyphiidae</taxon>
        <taxon>Erigoninae</taxon>
        <taxon>Oedothorax</taxon>
    </lineage>
</organism>
<proteinExistence type="predicted"/>
<dbReference type="AlphaFoldDB" id="A0AAV6USY7"/>
<protein>
    <submittedName>
        <fullName evidence="1">Uncharacterized protein</fullName>
    </submittedName>
</protein>
<name>A0AAV6USY7_9ARAC</name>
<dbReference type="Proteomes" id="UP000827092">
    <property type="component" value="Unassembled WGS sequence"/>
</dbReference>
<reference evidence="1 2" key="1">
    <citation type="journal article" date="2022" name="Nat. Ecol. Evol.">
        <title>A masculinizing supergene underlies an exaggerated male reproductive morph in a spider.</title>
        <authorList>
            <person name="Hendrickx F."/>
            <person name="De Corte Z."/>
            <person name="Sonet G."/>
            <person name="Van Belleghem S.M."/>
            <person name="Kostlbacher S."/>
            <person name="Vangestel C."/>
        </authorList>
    </citation>
    <scope>NUCLEOTIDE SEQUENCE [LARGE SCALE GENOMIC DNA]</scope>
    <source>
        <strain evidence="1">W744_W776</strain>
    </source>
</reference>
<sequence>MVESLPDNAACFIWVGVSCSCVRLKERSSGVRCITSNNPRSDLETVTHLPFLNNEDVQEKRIGAFKLKQLLKTNYVLKTYSIPKVVS</sequence>
<evidence type="ECO:0000313" key="2">
    <source>
        <dbReference type="Proteomes" id="UP000827092"/>
    </source>
</evidence>
<comment type="caution">
    <text evidence="1">The sequence shown here is derived from an EMBL/GenBank/DDBJ whole genome shotgun (WGS) entry which is preliminary data.</text>
</comment>
<evidence type="ECO:0000313" key="1">
    <source>
        <dbReference type="EMBL" id="KAG8187507.1"/>
    </source>
</evidence>
<accession>A0AAV6USY7</accession>
<keyword evidence="2" id="KW-1185">Reference proteome</keyword>
<dbReference type="EMBL" id="JAFNEN010000270">
    <property type="protein sequence ID" value="KAG8187507.1"/>
    <property type="molecule type" value="Genomic_DNA"/>
</dbReference>
<gene>
    <name evidence="1" type="ORF">JTE90_022900</name>
</gene>